<dbReference type="HOGENOM" id="CLU_064886_3_1_5"/>
<dbReference type="Pfam" id="PF00814">
    <property type="entry name" value="TsaD"/>
    <property type="match status" value="1"/>
</dbReference>
<dbReference type="InterPro" id="IPR022496">
    <property type="entry name" value="T6A_TsaB"/>
</dbReference>
<dbReference type="AlphaFoldDB" id="A5FZE4"/>
<evidence type="ECO:0000313" key="3">
    <source>
        <dbReference type="EMBL" id="ABQ30976.1"/>
    </source>
</evidence>
<keyword evidence="4" id="KW-1185">Reference proteome</keyword>
<dbReference type="GO" id="GO:0008233">
    <property type="term" value="F:peptidase activity"/>
    <property type="evidence" value="ECO:0007669"/>
    <property type="project" value="UniProtKB-KW"/>
</dbReference>
<dbReference type="NCBIfam" id="TIGR03725">
    <property type="entry name" value="T6A_YeaZ"/>
    <property type="match status" value="1"/>
</dbReference>
<dbReference type="SUPFAM" id="SSF53067">
    <property type="entry name" value="Actin-like ATPase domain"/>
    <property type="match status" value="1"/>
</dbReference>
<sequence length="223" mass="22391">MAPPAARLLVLDAALKRAHVGVIAGEQVLAAREGAPETGLADLLPVWAADCLAEAGQPAAGLDGVAVTIGPGSFTGLRASLALGQGISLAAGIPVHGVTVGEAMAAMLPDLARKLWVVTAARRGRVFLERDGVAAAFDDADLPSPDGPVALAGDRAAEAAARLAARGHDVLLTGLRACAIGGIATALRRRLAAGLAPRPAQPLYVDPPEARLPAGGLRPPPRP</sequence>
<evidence type="ECO:0000256" key="1">
    <source>
        <dbReference type="SAM" id="MobiDB-lite"/>
    </source>
</evidence>
<dbReference type="RefSeq" id="WP_011942478.1">
    <property type="nucleotide sequence ID" value="NC_009484.1"/>
</dbReference>
<dbReference type="STRING" id="349163.Acry_1773"/>
<dbReference type="Proteomes" id="UP000000245">
    <property type="component" value="Chromosome"/>
</dbReference>
<dbReference type="InterPro" id="IPR043129">
    <property type="entry name" value="ATPase_NBD"/>
</dbReference>
<keyword evidence="3" id="KW-0645">Protease</keyword>
<dbReference type="EMBL" id="CP000697">
    <property type="protein sequence ID" value="ABQ30976.1"/>
    <property type="molecule type" value="Genomic_DNA"/>
</dbReference>
<dbReference type="InterPro" id="IPR000905">
    <property type="entry name" value="Gcp-like_dom"/>
</dbReference>
<dbReference type="eggNOG" id="COG1214">
    <property type="taxonomic scope" value="Bacteria"/>
</dbReference>
<evidence type="ECO:0000259" key="2">
    <source>
        <dbReference type="Pfam" id="PF00814"/>
    </source>
</evidence>
<feature type="region of interest" description="Disordered" evidence="1">
    <location>
        <begin position="198"/>
        <end position="223"/>
    </location>
</feature>
<reference evidence="3 4" key="1">
    <citation type="submission" date="2007-05" db="EMBL/GenBank/DDBJ databases">
        <title>Complete sequence of chromosome of Acidiphilium cryptum JF-5.</title>
        <authorList>
            <consortium name="US DOE Joint Genome Institute"/>
            <person name="Copeland A."/>
            <person name="Lucas S."/>
            <person name="Lapidus A."/>
            <person name="Barry K."/>
            <person name="Detter J.C."/>
            <person name="Glavina del Rio T."/>
            <person name="Hammon N."/>
            <person name="Israni S."/>
            <person name="Dalin E."/>
            <person name="Tice H."/>
            <person name="Pitluck S."/>
            <person name="Sims D."/>
            <person name="Brettin T."/>
            <person name="Bruce D."/>
            <person name="Han C."/>
            <person name="Schmutz J."/>
            <person name="Larimer F."/>
            <person name="Land M."/>
            <person name="Hauser L."/>
            <person name="Kyrpides N."/>
            <person name="Kim E."/>
            <person name="Magnuson T."/>
            <person name="Richardson P."/>
        </authorList>
    </citation>
    <scope>NUCLEOTIDE SEQUENCE [LARGE SCALE GENOMIC DNA]</scope>
    <source>
        <strain evidence="3 4">JF-5</strain>
    </source>
</reference>
<dbReference type="GO" id="GO:0002949">
    <property type="term" value="P:tRNA threonylcarbamoyladenosine modification"/>
    <property type="evidence" value="ECO:0007669"/>
    <property type="project" value="InterPro"/>
</dbReference>
<dbReference type="KEGG" id="acr:Acry_1773"/>
<protein>
    <submittedName>
        <fullName evidence="3">Peptidase M22, glycoprotease</fullName>
    </submittedName>
</protein>
<gene>
    <name evidence="3" type="ordered locus">Acry_1773</name>
</gene>
<proteinExistence type="predicted"/>
<keyword evidence="3" id="KW-0378">Hydrolase</keyword>
<name>A5FZE4_ACICJ</name>
<dbReference type="Gene3D" id="3.30.420.40">
    <property type="match status" value="1"/>
</dbReference>
<accession>A5FZE4</accession>
<evidence type="ECO:0000313" key="4">
    <source>
        <dbReference type="Proteomes" id="UP000000245"/>
    </source>
</evidence>
<dbReference type="GO" id="GO:0006508">
    <property type="term" value="P:proteolysis"/>
    <property type="evidence" value="ECO:0007669"/>
    <property type="project" value="UniProtKB-KW"/>
</dbReference>
<feature type="domain" description="Gcp-like" evidence="2">
    <location>
        <begin position="44"/>
        <end position="131"/>
    </location>
</feature>
<organism evidence="3 4">
    <name type="scientific">Acidiphilium cryptum (strain JF-5)</name>
    <dbReference type="NCBI Taxonomy" id="349163"/>
    <lineage>
        <taxon>Bacteria</taxon>
        <taxon>Pseudomonadati</taxon>
        <taxon>Pseudomonadota</taxon>
        <taxon>Alphaproteobacteria</taxon>
        <taxon>Acetobacterales</taxon>
        <taxon>Acidocellaceae</taxon>
        <taxon>Acidiphilium</taxon>
    </lineage>
</organism>